<accession>A0A396J1X8</accession>
<gene>
    <name evidence="1" type="ORF">MtrunA17_Chr3g0122421</name>
</gene>
<reference evidence="1" key="1">
    <citation type="journal article" date="2018" name="Nat. Plants">
        <title>Whole-genome landscape of Medicago truncatula symbiotic genes.</title>
        <authorList>
            <person name="Pecrix Y."/>
            <person name="Gamas P."/>
            <person name="Carrere S."/>
        </authorList>
    </citation>
    <scope>NUCLEOTIDE SEQUENCE</scope>
    <source>
        <tissue evidence="1">Leaves</tissue>
    </source>
</reference>
<proteinExistence type="predicted"/>
<dbReference type="EMBL" id="PSQE01000003">
    <property type="protein sequence ID" value="RHN69227.1"/>
    <property type="molecule type" value="Genomic_DNA"/>
</dbReference>
<name>A0A396J1X8_MEDTR</name>
<dbReference type="AlphaFoldDB" id="A0A396J1X8"/>
<protein>
    <submittedName>
        <fullName evidence="1">Uncharacterized protein</fullName>
    </submittedName>
</protein>
<dbReference type="Proteomes" id="UP000265566">
    <property type="component" value="Chromosome 3"/>
</dbReference>
<evidence type="ECO:0000313" key="1">
    <source>
        <dbReference type="EMBL" id="RHN69227.1"/>
    </source>
</evidence>
<sequence length="79" mass="8552">MLKIREQPGTAILVPLPLDIKWPLESSESIVTILLKFFGVLSIKSLVWGSLLLGMSGHAKFEVFFGKANGPIACLPSAE</sequence>
<organism evidence="1">
    <name type="scientific">Medicago truncatula</name>
    <name type="common">Barrel medic</name>
    <name type="synonym">Medicago tribuloides</name>
    <dbReference type="NCBI Taxonomy" id="3880"/>
    <lineage>
        <taxon>Eukaryota</taxon>
        <taxon>Viridiplantae</taxon>
        <taxon>Streptophyta</taxon>
        <taxon>Embryophyta</taxon>
        <taxon>Tracheophyta</taxon>
        <taxon>Spermatophyta</taxon>
        <taxon>Magnoliopsida</taxon>
        <taxon>eudicotyledons</taxon>
        <taxon>Gunneridae</taxon>
        <taxon>Pentapetalae</taxon>
        <taxon>rosids</taxon>
        <taxon>fabids</taxon>
        <taxon>Fabales</taxon>
        <taxon>Fabaceae</taxon>
        <taxon>Papilionoideae</taxon>
        <taxon>50 kb inversion clade</taxon>
        <taxon>NPAAA clade</taxon>
        <taxon>Hologalegina</taxon>
        <taxon>IRL clade</taxon>
        <taxon>Trifolieae</taxon>
        <taxon>Medicago</taxon>
    </lineage>
</organism>
<dbReference type="Gramene" id="rna17668">
    <property type="protein sequence ID" value="RHN69227.1"/>
    <property type="gene ID" value="gene17668"/>
</dbReference>
<comment type="caution">
    <text evidence="1">The sequence shown here is derived from an EMBL/GenBank/DDBJ whole genome shotgun (WGS) entry which is preliminary data.</text>
</comment>